<feature type="transmembrane region" description="Helical" evidence="1">
    <location>
        <begin position="61"/>
        <end position="81"/>
    </location>
</feature>
<sequence>MFWIGLLAGAAIALAVNWLVRKGILTKWYEWLLAGLGILALFATGQHYVSSLRENEPQSAWMGALIFGIIALILLGVAWQLSVRRANKT</sequence>
<dbReference type="AlphaFoldDB" id="A0A0V8M5H8"/>
<dbReference type="Proteomes" id="UP000053577">
    <property type="component" value="Unassembled WGS sequence"/>
</dbReference>
<evidence type="ECO:0000313" key="3">
    <source>
        <dbReference type="Proteomes" id="UP000053577"/>
    </source>
</evidence>
<gene>
    <name evidence="2" type="ORF">DA01_00125</name>
</gene>
<keyword evidence="1" id="KW-0472">Membrane</keyword>
<keyword evidence="1" id="KW-0812">Transmembrane</keyword>
<evidence type="ECO:0000313" key="2">
    <source>
        <dbReference type="EMBL" id="KSV18928.1"/>
    </source>
</evidence>
<name>A0A0V8M5H8_9CHLR</name>
<dbReference type="RefSeq" id="WP_058291926.1">
    <property type="nucleotide sequence ID" value="NZ_JGYD01000001.1"/>
</dbReference>
<accession>A0A0V8M5H8</accession>
<comment type="caution">
    <text evidence="2">The sequence shown here is derived from an EMBL/GenBank/DDBJ whole genome shotgun (WGS) entry which is preliminary data.</text>
</comment>
<organism evidence="2 3">
    <name type="scientific">Dehalococcoides mccartyi</name>
    <dbReference type="NCBI Taxonomy" id="61435"/>
    <lineage>
        <taxon>Bacteria</taxon>
        <taxon>Bacillati</taxon>
        <taxon>Chloroflexota</taxon>
        <taxon>Dehalococcoidia</taxon>
        <taxon>Dehalococcoidales</taxon>
        <taxon>Dehalococcoidaceae</taxon>
        <taxon>Dehalococcoides</taxon>
    </lineage>
</organism>
<keyword evidence="1" id="KW-1133">Transmembrane helix</keyword>
<protein>
    <submittedName>
        <fullName evidence="2">Dehalogenase</fullName>
    </submittedName>
</protein>
<feature type="transmembrane region" description="Helical" evidence="1">
    <location>
        <begin position="31"/>
        <end position="49"/>
    </location>
</feature>
<proteinExistence type="predicted"/>
<evidence type="ECO:0000256" key="1">
    <source>
        <dbReference type="SAM" id="Phobius"/>
    </source>
</evidence>
<dbReference type="PATRIC" id="fig|61435.5.peg.27"/>
<reference evidence="2 3" key="1">
    <citation type="journal article" date="2015" name="Sci. Rep.">
        <title>A comparative genomics and reductive dehalogenase gene transcription study of two chloroethene-respiring bacteria, Dehalococcoides mccartyi strains MB and 11a.</title>
        <authorList>
            <person name="Low A."/>
            <person name="Shen Z."/>
            <person name="Cheng D."/>
            <person name="Rogers M.J."/>
            <person name="Lee P.K."/>
            <person name="He J."/>
        </authorList>
    </citation>
    <scope>NUCLEOTIDE SEQUENCE [LARGE SCALE GENOMIC DNA]</scope>
    <source>
        <strain evidence="2 3">MB</strain>
    </source>
</reference>
<dbReference type="EMBL" id="JGYD01000001">
    <property type="protein sequence ID" value="KSV18928.1"/>
    <property type="molecule type" value="Genomic_DNA"/>
</dbReference>